<evidence type="ECO:0000256" key="3">
    <source>
        <dbReference type="ARBA" id="ARBA00022692"/>
    </source>
</evidence>
<proteinExistence type="inferred from homology"/>
<dbReference type="Pfam" id="PF04241">
    <property type="entry name" value="DUF423"/>
    <property type="match status" value="1"/>
</dbReference>
<evidence type="ECO:0000256" key="2">
    <source>
        <dbReference type="ARBA" id="ARBA00009694"/>
    </source>
</evidence>
<dbReference type="PANTHER" id="PTHR43461">
    <property type="entry name" value="TRANSMEMBRANE PROTEIN 256"/>
    <property type="match status" value="1"/>
</dbReference>
<dbReference type="GO" id="GO:0005886">
    <property type="term" value="C:plasma membrane"/>
    <property type="evidence" value="ECO:0007669"/>
    <property type="project" value="TreeGrafter"/>
</dbReference>
<sequence>MAIELTAKQRQQSRLMLMFAACSGVIMVALGAFAAHGLSHRLAPYLLDVFKVGVQYQAWHTLALLACGILSRFLPSKALSYAALFFGLGIICFSGSLYALALTGIKWFAPITPMGGICFIIGWVMLAIAAWRSA</sequence>
<evidence type="ECO:0000256" key="5">
    <source>
        <dbReference type="ARBA" id="ARBA00023136"/>
    </source>
</evidence>
<keyword evidence="4 6" id="KW-1133">Transmembrane helix</keyword>
<dbReference type="RefSeq" id="WP_080175709.1">
    <property type="nucleotide sequence ID" value="NZ_AP024854.1"/>
</dbReference>
<feature type="transmembrane region" description="Helical" evidence="6">
    <location>
        <begin position="56"/>
        <end position="74"/>
    </location>
</feature>
<feature type="transmembrane region" description="Helical" evidence="6">
    <location>
        <begin position="107"/>
        <end position="131"/>
    </location>
</feature>
<organism evidence="7 8">
    <name type="scientific">Photobacterium toruni</name>
    <dbReference type="NCBI Taxonomy" id="1935446"/>
    <lineage>
        <taxon>Bacteria</taxon>
        <taxon>Pseudomonadati</taxon>
        <taxon>Pseudomonadota</taxon>
        <taxon>Gammaproteobacteria</taxon>
        <taxon>Vibrionales</taxon>
        <taxon>Vibrionaceae</taxon>
        <taxon>Photobacterium</taxon>
    </lineage>
</organism>
<comment type="similarity">
    <text evidence="2">Belongs to the UPF0382 family.</text>
</comment>
<evidence type="ECO:0000256" key="1">
    <source>
        <dbReference type="ARBA" id="ARBA00004141"/>
    </source>
</evidence>
<dbReference type="InterPro" id="IPR006696">
    <property type="entry name" value="DUF423"/>
</dbReference>
<evidence type="ECO:0000256" key="6">
    <source>
        <dbReference type="SAM" id="Phobius"/>
    </source>
</evidence>
<evidence type="ECO:0008006" key="9">
    <source>
        <dbReference type="Google" id="ProtNLM"/>
    </source>
</evidence>
<comment type="subcellular location">
    <subcellularLocation>
        <location evidence="1">Membrane</location>
        <topology evidence="1">Multi-pass membrane protein</topology>
    </subcellularLocation>
</comment>
<evidence type="ECO:0000313" key="8">
    <source>
        <dbReference type="Proteomes" id="UP000191116"/>
    </source>
</evidence>
<gene>
    <name evidence="7" type="ORF">CZ814_02953</name>
</gene>
<keyword evidence="5 6" id="KW-0472">Membrane</keyword>
<dbReference type="OrthoDB" id="9802121at2"/>
<protein>
    <recommendedName>
        <fullName evidence="9">DUF423 domain-containing protein</fullName>
    </recommendedName>
</protein>
<accession>A0A1T4UAG3</accession>
<dbReference type="Proteomes" id="UP000191116">
    <property type="component" value="Unassembled WGS sequence"/>
</dbReference>
<feature type="transmembrane region" description="Helical" evidence="6">
    <location>
        <begin position="15"/>
        <end position="36"/>
    </location>
</feature>
<reference evidence="7 8" key="1">
    <citation type="submission" date="2017-02" db="EMBL/GenBank/DDBJ databases">
        <authorList>
            <person name="Peterson S.W."/>
        </authorList>
    </citation>
    <scope>NUCLEOTIDE SEQUENCE [LARGE SCALE GENOMIC DNA]</scope>
    <source>
        <strain evidence="7 8">CECT 9189</strain>
    </source>
</reference>
<evidence type="ECO:0000313" key="7">
    <source>
        <dbReference type="EMBL" id="SKA49704.1"/>
    </source>
</evidence>
<dbReference type="EMBL" id="FUWP01000019">
    <property type="protein sequence ID" value="SKA49704.1"/>
    <property type="molecule type" value="Genomic_DNA"/>
</dbReference>
<name>A0A1T4UAG3_9GAMM</name>
<keyword evidence="3 6" id="KW-0812">Transmembrane</keyword>
<feature type="transmembrane region" description="Helical" evidence="6">
    <location>
        <begin position="81"/>
        <end position="101"/>
    </location>
</feature>
<evidence type="ECO:0000256" key="4">
    <source>
        <dbReference type="ARBA" id="ARBA00022989"/>
    </source>
</evidence>
<dbReference type="PANTHER" id="PTHR43461:SF1">
    <property type="entry name" value="TRANSMEMBRANE PROTEIN 256"/>
    <property type="match status" value="1"/>
</dbReference>
<dbReference type="AlphaFoldDB" id="A0A1T4UAG3"/>